<gene>
    <name evidence="1" type="ORF">Spa11_04160</name>
</gene>
<protein>
    <recommendedName>
        <fullName evidence="3">PEP-CTERM protein-sorting domain-containing protein</fullName>
    </recommendedName>
</protein>
<dbReference type="EMBL" id="CP036349">
    <property type="protein sequence ID" value="QDV72243.1"/>
    <property type="molecule type" value="Genomic_DNA"/>
</dbReference>
<evidence type="ECO:0000313" key="1">
    <source>
        <dbReference type="EMBL" id="QDV72243.1"/>
    </source>
</evidence>
<dbReference type="KEGG" id="bmei:Spa11_04160"/>
<accession>A0A518K368</accession>
<evidence type="ECO:0008006" key="3">
    <source>
        <dbReference type="Google" id="ProtNLM"/>
    </source>
</evidence>
<dbReference type="AlphaFoldDB" id="A0A518K368"/>
<dbReference type="Gene3D" id="2.120.10.30">
    <property type="entry name" value="TolB, C-terminal domain"/>
    <property type="match status" value="1"/>
</dbReference>
<dbReference type="Proteomes" id="UP000316426">
    <property type="component" value="Chromosome"/>
</dbReference>
<reference evidence="1 2" key="1">
    <citation type="submission" date="2019-02" db="EMBL/GenBank/DDBJ databases">
        <title>Deep-cultivation of Planctomycetes and their phenomic and genomic characterization uncovers novel biology.</title>
        <authorList>
            <person name="Wiegand S."/>
            <person name="Jogler M."/>
            <person name="Boedeker C."/>
            <person name="Pinto D."/>
            <person name="Vollmers J."/>
            <person name="Rivas-Marin E."/>
            <person name="Kohn T."/>
            <person name="Peeters S.H."/>
            <person name="Heuer A."/>
            <person name="Rast P."/>
            <person name="Oberbeckmann S."/>
            <person name="Bunk B."/>
            <person name="Jeske O."/>
            <person name="Meyerdierks A."/>
            <person name="Storesund J.E."/>
            <person name="Kallscheuer N."/>
            <person name="Luecker S."/>
            <person name="Lage O.M."/>
            <person name="Pohl T."/>
            <person name="Merkel B.J."/>
            <person name="Hornburger P."/>
            <person name="Mueller R.-W."/>
            <person name="Bruemmer F."/>
            <person name="Labrenz M."/>
            <person name="Spormann A.M."/>
            <person name="Op den Camp H."/>
            <person name="Overmann J."/>
            <person name="Amann R."/>
            <person name="Jetten M.S.M."/>
            <person name="Mascher T."/>
            <person name="Medema M.H."/>
            <person name="Devos D.P."/>
            <person name="Kaster A.-K."/>
            <person name="Ovreas L."/>
            <person name="Rohde M."/>
            <person name="Galperin M.Y."/>
            <person name="Jogler C."/>
        </authorList>
    </citation>
    <scope>NUCLEOTIDE SEQUENCE [LARGE SCALE GENOMIC DNA]</scope>
    <source>
        <strain evidence="1 2">Spa11</strain>
    </source>
</reference>
<proteinExistence type="predicted"/>
<organism evidence="1 2">
    <name type="scientific">Botrimarina mediterranea</name>
    <dbReference type="NCBI Taxonomy" id="2528022"/>
    <lineage>
        <taxon>Bacteria</taxon>
        <taxon>Pseudomonadati</taxon>
        <taxon>Planctomycetota</taxon>
        <taxon>Planctomycetia</taxon>
        <taxon>Pirellulales</taxon>
        <taxon>Lacipirellulaceae</taxon>
        <taxon>Botrimarina</taxon>
    </lineage>
</organism>
<sequence length="636" mass="68440">MGALVLSSASLGVAQSVLQQPLESLAFAPTQIAVAPDGSFYVADEATESIRRFTSAGDFLGAFDSPTKGTTNSITGLAIDSLGAVHATWTTVDDYGRATQAAASGLASYSATGDLLHDRRYTGHGLSGVVVGPNDQLVVVGPRIVASADVSNVLTPIVQRPTDAWRDILYGADNQLYVRRDDSSAAVDVYDMGGVLNRSFSIENTKINNELVRGFSFAPNGFYVTDDVSGTIRNLSPTGELLNTGYAVPFATDLAIGQDGSLLATMPQNRLVESIDAERFNRNYVGVTTLNESARELLQGPNRLWNEFDVSTGWEETTASTFLVPGEPGEMVDLTFRFLRGQSSLVAVFPVAEVAADPINEPMAYWKQAFDAAYTTLNLSRGSNCAFGSDPNGCGDFNDGIVDTITVGAGVEIGFLEFETDRSTNFSPHGTIRFLNYRQDMNPAAQSIRASTYATLEKLSAVDEDEYLRLMSNARYSYVQEGTAFVFPNASDARANWGHLDQFAFLQNEEWTLMAMEDLSLAGANDLSYHDSLVLIDSKLIPVFEPSGGIVGDYNVDGVVDAADYTVWRDNVGAAYLPNRRPATVGPIGERDYQVWADHYGRSRTSSATHAIPEPAAAAALLCLLGIAIGAARRKN</sequence>
<dbReference type="InterPro" id="IPR011042">
    <property type="entry name" value="6-blade_b-propeller_TolB-like"/>
</dbReference>
<keyword evidence="2" id="KW-1185">Reference proteome</keyword>
<dbReference type="SUPFAM" id="SSF101898">
    <property type="entry name" value="NHL repeat"/>
    <property type="match status" value="1"/>
</dbReference>
<name>A0A518K368_9BACT</name>
<evidence type="ECO:0000313" key="2">
    <source>
        <dbReference type="Proteomes" id="UP000316426"/>
    </source>
</evidence>